<evidence type="ECO:0000313" key="3">
    <source>
        <dbReference type="Proteomes" id="UP000184032"/>
    </source>
</evidence>
<dbReference type="AlphaFoldDB" id="A0A1M5RJL0"/>
<name>A0A1M5RJL0_9FIRM</name>
<accession>A0A1M5RJL0</accession>
<proteinExistence type="predicted"/>
<gene>
    <name evidence="2" type="ORF">SAMN02745245_00935</name>
</gene>
<reference evidence="2 3" key="1">
    <citation type="submission" date="2016-11" db="EMBL/GenBank/DDBJ databases">
        <authorList>
            <person name="Jaros S."/>
            <person name="Januszkiewicz K."/>
            <person name="Wedrychowicz H."/>
        </authorList>
    </citation>
    <scope>NUCLEOTIDE SEQUENCE [LARGE SCALE GENOMIC DNA]</scope>
    <source>
        <strain evidence="2 3">DSM 21120</strain>
    </source>
</reference>
<dbReference type="Proteomes" id="UP000184032">
    <property type="component" value="Unassembled WGS sequence"/>
</dbReference>
<feature type="compositionally biased region" description="Basic and acidic residues" evidence="1">
    <location>
        <begin position="25"/>
        <end position="34"/>
    </location>
</feature>
<protein>
    <submittedName>
        <fullName evidence="2">Uncharacterized protein</fullName>
    </submittedName>
</protein>
<sequence>MDNIIGLLIVILGIGLGAYKDRNKKENSKKDKNKVFNQSLDNRPKDDFKINSNKRNKEFSFNSDTIKKFLSEQLDKKDGAQILSKIEDEVENLKERDISAGDLAKLRIEAERSNFMETLKEFEPEVSAIETNVVLDSELNSEKLAKMIIMKEILDKPKSLRED</sequence>
<evidence type="ECO:0000256" key="1">
    <source>
        <dbReference type="SAM" id="MobiDB-lite"/>
    </source>
</evidence>
<feature type="region of interest" description="Disordered" evidence="1">
    <location>
        <begin position="25"/>
        <end position="46"/>
    </location>
</feature>
<evidence type="ECO:0000313" key="2">
    <source>
        <dbReference type="EMBL" id="SHH26441.1"/>
    </source>
</evidence>
<dbReference type="OrthoDB" id="10014935at2"/>
<dbReference type="RefSeq" id="WP_073184215.1">
    <property type="nucleotide sequence ID" value="NZ_FQXI01000005.1"/>
</dbReference>
<keyword evidence="3" id="KW-1185">Reference proteome</keyword>
<dbReference type="EMBL" id="FQXI01000005">
    <property type="protein sequence ID" value="SHH26441.1"/>
    <property type="molecule type" value="Genomic_DNA"/>
</dbReference>
<organism evidence="2 3">
    <name type="scientific">Anaerosphaera aminiphila DSM 21120</name>
    <dbReference type="NCBI Taxonomy" id="1120995"/>
    <lineage>
        <taxon>Bacteria</taxon>
        <taxon>Bacillati</taxon>
        <taxon>Bacillota</taxon>
        <taxon>Tissierellia</taxon>
        <taxon>Tissierellales</taxon>
        <taxon>Peptoniphilaceae</taxon>
        <taxon>Anaerosphaera</taxon>
    </lineage>
</organism>
<dbReference type="STRING" id="1120995.SAMN02745245_00935"/>